<evidence type="ECO:0000313" key="2">
    <source>
        <dbReference type="EMBL" id="EPS32192.1"/>
    </source>
</evidence>
<dbReference type="HOGENOM" id="CLU_2414003_0_0_1"/>
<dbReference type="Proteomes" id="UP000019376">
    <property type="component" value="Unassembled WGS sequence"/>
</dbReference>
<protein>
    <submittedName>
        <fullName evidence="2">Uncharacterized protein</fullName>
    </submittedName>
</protein>
<organism evidence="2 3">
    <name type="scientific">Penicillium oxalicum (strain 114-2 / CGMCC 5302)</name>
    <name type="common">Penicillium decumbens</name>
    <dbReference type="NCBI Taxonomy" id="933388"/>
    <lineage>
        <taxon>Eukaryota</taxon>
        <taxon>Fungi</taxon>
        <taxon>Dikarya</taxon>
        <taxon>Ascomycota</taxon>
        <taxon>Pezizomycotina</taxon>
        <taxon>Eurotiomycetes</taxon>
        <taxon>Eurotiomycetidae</taxon>
        <taxon>Eurotiales</taxon>
        <taxon>Aspergillaceae</taxon>
        <taxon>Penicillium</taxon>
    </lineage>
</organism>
<evidence type="ECO:0000256" key="1">
    <source>
        <dbReference type="SAM" id="MobiDB-lite"/>
    </source>
</evidence>
<keyword evidence="3" id="KW-1185">Reference proteome</keyword>
<accession>S8BBE5</accession>
<reference evidence="2 3" key="1">
    <citation type="journal article" date="2013" name="PLoS ONE">
        <title>Genomic and secretomic analyses reveal unique features of the lignocellulolytic enzyme system of Penicillium decumbens.</title>
        <authorList>
            <person name="Liu G."/>
            <person name="Zhang L."/>
            <person name="Wei X."/>
            <person name="Zou G."/>
            <person name="Qin Y."/>
            <person name="Ma L."/>
            <person name="Li J."/>
            <person name="Zheng H."/>
            <person name="Wang S."/>
            <person name="Wang C."/>
            <person name="Xun L."/>
            <person name="Zhao G.-P."/>
            <person name="Zhou Z."/>
            <person name="Qu Y."/>
        </authorList>
    </citation>
    <scope>NUCLEOTIDE SEQUENCE [LARGE SCALE GENOMIC DNA]</scope>
    <source>
        <strain evidence="3">114-2 / CGMCC 5302</strain>
    </source>
</reference>
<feature type="compositionally biased region" description="Basic and acidic residues" evidence="1">
    <location>
        <begin position="49"/>
        <end position="61"/>
    </location>
</feature>
<dbReference type="AlphaFoldDB" id="S8BBE5"/>
<evidence type="ECO:0000313" key="3">
    <source>
        <dbReference type="Proteomes" id="UP000019376"/>
    </source>
</evidence>
<name>S8BBE5_PENO1</name>
<sequence length="92" mass="10383">MIGDLHDKSFRKRVKNHDCETTIPDAQDQSSGRMDDDRVESTDQSLAMKESREARHGRDLSRPVLTIFFGSLYRYPPPPPSSPSPNKSPNSP</sequence>
<gene>
    <name evidence="2" type="ORF">PDE_07152</name>
</gene>
<dbReference type="EMBL" id="KB644414">
    <property type="protein sequence ID" value="EPS32192.1"/>
    <property type="molecule type" value="Genomic_DNA"/>
</dbReference>
<feature type="region of interest" description="Disordered" evidence="1">
    <location>
        <begin position="1"/>
        <end position="92"/>
    </location>
</feature>
<proteinExistence type="predicted"/>